<dbReference type="Proteomes" id="UP000061010">
    <property type="component" value="Chromosome"/>
</dbReference>
<name>A0A0S1B2Y6_9GAMM</name>
<organism evidence="1 2">
    <name type="scientific">Stenotrophomonas acidaminiphila</name>
    <dbReference type="NCBI Taxonomy" id="128780"/>
    <lineage>
        <taxon>Bacteria</taxon>
        <taxon>Pseudomonadati</taxon>
        <taxon>Pseudomonadota</taxon>
        <taxon>Gammaproteobacteria</taxon>
        <taxon>Lysobacterales</taxon>
        <taxon>Lysobacteraceae</taxon>
        <taxon>Stenotrophomonas</taxon>
    </lineage>
</organism>
<evidence type="ECO:0000313" key="1">
    <source>
        <dbReference type="EMBL" id="ALJ29391.1"/>
    </source>
</evidence>
<sequence length="82" mass="8639">MKLGDGKGRPEYREFPEARLPAAATRPAAPAAVEAVVAAQPAPAPDLPAAQADTPLSQLFRRLAEAGGTIPDDSPLIRLRRQ</sequence>
<dbReference type="KEGG" id="sacz:AOT14_30410"/>
<accession>A0A0S1B2Y6</accession>
<dbReference type="PATRIC" id="fig|128780.6.peg.3078"/>
<dbReference type="AlphaFoldDB" id="A0A0S1B2Y6"/>
<dbReference type="EMBL" id="CP012900">
    <property type="protein sequence ID" value="ALJ29391.1"/>
    <property type="molecule type" value="Genomic_DNA"/>
</dbReference>
<protein>
    <submittedName>
        <fullName evidence="1">Uncharacterized protein</fullName>
    </submittedName>
</protein>
<gene>
    <name evidence="1" type="ORF">AOT14_30410</name>
</gene>
<proteinExistence type="predicted"/>
<reference evidence="1 2" key="1">
    <citation type="journal article" date="2015" name="Genome Announc.">
        <title>Complete Genome Sequencing of Stenotrophomonas acidaminiphila ZAC14D2_NAIMI4_2, a Multidrug-Resistant Strain Isolated from Sediments of a Polluted River in Mexico, Uncovers New Antibiotic Resistance Genes and a Novel Class-II Lasso Peptide Biosynthesis Gene Cluster.</title>
        <authorList>
            <person name="Vinuesa P."/>
            <person name="Ochoa-Sanchez L.E."/>
        </authorList>
    </citation>
    <scope>NUCLEOTIDE SEQUENCE [LARGE SCALE GENOMIC DNA]</scope>
    <source>
        <strain evidence="1 2">ZAC14D2_NAIMI4_2</strain>
    </source>
</reference>
<dbReference type="RefSeq" id="WP_054667639.1">
    <property type="nucleotide sequence ID" value="NZ_CP178915.1"/>
</dbReference>
<evidence type="ECO:0000313" key="2">
    <source>
        <dbReference type="Proteomes" id="UP000061010"/>
    </source>
</evidence>
<keyword evidence="2" id="KW-1185">Reference proteome</keyword>